<dbReference type="OrthoDB" id="9795222at2"/>
<accession>A0A1I2JDC7</accession>
<dbReference type="GO" id="GO:0004650">
    <property type="term" value="F:polygalacturonase activity"/>
    <property type="evidence" value="ECO:0007669"/>
    <property type="project" value="InterPro"/>
</dbReference>
<evidence type="ECO:0000256" key="3">
    <source>
        <dbReference type="ARBA" id="ARBA00023295"/>
    </source>
</evidence>
<feature type="domain" description="Rhamnogalacturonase A/B/Epimerase-like pectate lyase" evidence="5">
    <location>
        <begin position="74"/>
        <end position="130"/>
    </location>
</feature>
<dbReference type="InterPro" id="IPR012334">
    <property type="entry name" value="Pectin_lyas_fold"/>
</dbReference>
<dbReference type="SMART" id="SM00710">
    <property type="entry name" value="PbH1"/>
    <property type="match status" value="6"/>
</dbReference>
<dbReference type="Pfam" id="PF00295">
    <property type="entry name" value="Glyco_hydro_28"/>
    <property type="match status" value="1"/>
</dbReference>
<dbReference type="InterPro" id="IPR000743">
    <property type="entry name" value="Glyco_hydro_28"/>
</dbReference>
<keyword evidence="2 4" id="KW-0378">Hydrolase</keyword>
<evidence type="ECO:0000256" key="1">
    <source>
        <dbReference type="ARBA" id="ARBA00008834"/>
    </source>
</evidence>
<gene>
    <name evidence="6" type="ORF">SAMN04488541_10495</name>
</gene>
<dbReference type="InterPro" id="IPR024535">
    <property type="entry name" value="RHGA/B-epi-like_pectate_lyase"/>
</dbReference>
<dbReference type="InterPro" id="IPR051801">
    <property type="entry name" value="GH28_Enzymes"/>
</dbReference>
<keyword evidence="7" id="KW-1185">Reference proteome</keyword>
<dbReference type="InterPro" id="IPR011050">
    <property type="entry name" value="Pectin_lyase_fold/virulence"/>
</dbReference>
<keyword evidence="6" id="KW-0456">Lyase</keyword>
<dbReference type="AlphaFoldDB" id="A0A1I2JDC7"/>
<name>A0A1I2JDC7_9BACT</name>
<dbReference type="STRING" id="1003.SAMN04488541_10495"/>
<dbReference type="Proteomes" id="UP000199513">
    <property type="component" value="Unassembled WGS sequence"/>
</dbReference>
<evidence type="ECO:0000256" key="2">
    <source>
        <dbReference type="ARBA" id="ARBA00022801"/>
    </source>
</evidence>
<dbReference type="RefSeq" id="WP_143091008.1">
    <property type="nucleotide sequence ID" value="NZ_FONY01000049.1"/>
</dbReference>
<dbReference type="PANTHER" id="PTHR31339:SF9">
    <property type="entry name" value="PLASMIN AND FIBRONECTIN-BINDING PROTEIN A"/>
    <property type="match status" value="1"/>
</dbReference>
<dbReference type="Pfam" id="PF12708">
    <property type="entry name" value="Pect-lyase_RHGA_epim"/>
    <property type="match status" value="1"/>
</dbReference>
<dbReference type="EMBL" id="FONY01000049">
    <property type="protein sequence ID" value="SFF52852.1"/>
    <property type="molecule type" value="Genomic_DNA"/>
</dbReference>
<organism evidence="6 7">
    <name type="scientific">Thermoflexibacter ruber</name>
    <dbReference type="NCBI Taxonomy" id="1003"/>
    <lineage>
        <taxon>Bacteria</taxon>
        <taxon>Pseudomonadati</taxon>
        <taxon>Bacteroidota</taxon>
        <taxon>Cytophagia</taxon>
        <taxon>Cytophagales</taxon>
        <taxon>Thermoflexibacteraceae</taxon>
        <taxon>Thermoflexibacter</taxon>
    </lineage>
</organism>
<evidence type="ECO:0000313" key="6">
    <source>
        <dbReference type="EMBL" id="SFF52852.1"/>
    </source>
</evidence>
<dbReference type="Gene3D" id="2.160.20.10">
    <property type="entry name" value="Single-stranded right-handed beta-helix, Pectin lyase-like"/>
    <property type="match status" value="1"/>
</dbReference>
<dbReference type="PANTHER" id="PTHR31339">
    <property type="entry name" value="PECTIN LYASE-RELATED"/>
    <property type="match status" value="1"/>
</dbReference>
<reference evidence="6 7" key="1">
    <citation type="submission" date="2016-10" db="EMBL/GenBank/DDBJ databases">
        <authorList>
            <person name="de Groot N.N."/>
        </authorList>
    </citation>
    <scope>NUCLEOTIDE SEQUENCE [LARGE SCALE GENOMIC DNA]</scope>
    <source>
        <strain>GEY</strain>
        <strain evidence="7">DSM 9560</strain>
    </source>
</reference>
<dbReference type="GO" id="GO:0005975">
    <property type="term" value="P:carbohydrate metabolic process"/>
    <property type="evidence" value="ECO:0007669"/>
    <property type="project" value="InterPro"/>
</dbReference>
<evidence type="ECO:0000256" key="4">
    <source>
        <dbReference type="RuleBase" id="RU361169"/>
    </source>
</evidence>
<dbReference type="GO" id="GO:0016829">
    <property type="term" value="F:lyase activity"/>
    <property type="evidence" value="ECO:0007669"/>
    <property type="project" value="UniProtKB-KW"/>
</dbReference>
<protein>
    <submittedName>
        <fullName evidence="6">Pectate lyase superfamily protein</fullName>
    </submittedName>
</protein>
<dbReference type="SUPFAM" id="SSF51126">
    <property type="entry name" value="Pectin lyase-like"/>
    <property type="match status" value="1"/>
</dbReference>
<evidence type="ECO:0000313" key="7">
    <source>
        <dbReference type="Proteomes" id="UP000199513"/>
    </source>
</evidence>
<proteinExistence type="inferred from homology"/>
<dbReference type="InterPro" id="IPR006626">
    <property type="entry name" value="PbH1"/>
</dbReference>
<evidence type="ECO:0000259" key="5">
    <source>
        <dbReference type="Pfam" id="PF12708"/>
    </source>
</evidence>
<sequence>MTSQLSTFFKKKNDYIYKTCFFVICLLIISCKTYKDKAPNKFDLKTALRQEKSGWQNVALILKQIVVPTFPNKIFNIKDFGGVADGKTDNRKAIAEAIQRCSASGGGKVVIPKGNYLVNGSIVLLSNVNLHLEKEATIRFGTDPQHYLPNVKIRWEGTVCYNYSPLIYAYQQENLAITGEGTLDGQTEGTWSLWKKDNDGKNQEKDKNLLRQMGNDLVPDSLRIFGAEHYLRPSLIEFYECKNILLEGFTAKSSPFWTVHPVFSKNITIKNLTIKKGTTNDDGIDPDSCQDVLIENCDIDTDDDPISIKAGRDNDAWNRQGTKNIIIRSCKFKSNVGNAFCIGSEMSGGVENIFVENCQVKNTPNGINFKCNLDRGGYVKRVFIRNISFENCKNIGILFQMDYHGYRGGNSPPDFQDIYLSNLTFKKIEKIGIKIVGVVSKPIRNILLRHIQIKETPLLQELRFTQNVIWEK</sequence>
<keyword evidence="3 4" id="KW-0326">Glycosidase</keyword>
<comment type="similarity">
    <text evidence="1 4">Belongs to the glycosyl hydrolase 28 family.</text>
</comment>